<feature type="domain" description="DC1" evidence="2">
    <location>
        <begin position="181"/>
        <end position="224"/>
    </location>
</feature>
<name>A0A162AND8_DAUCS</name>
<reference evidence="4" key="2">
    <citation type="submission" date="2022-03" db="EMBL/GenBank/DDBJ databases">
        <title>Draft title - Genomic analysis of global carrot germplasm unveils the trajectory of domestication and the origin of high carotenoid orange carrot.</title>
        <authorList>
            <person name="Iorizzo M."/>
            <person name="Ellison S."/>
            <person name="Senalik D."/>
            <person name="Macko-Podgorni A."/>
            <person name="Grzebelus D."/>
            <person name="Bostan H."/>
            <person name="Rolling W."/>
            <person name="Curaba J."/>
            <person name="Simon P."/>
        </authorList>
    </citation>
    <scope>NUCLEOTIDE SEQUENCE</scope>
    <source>
        <tissue evidence="4">Leaf</tissue>
    </source>
</reference>
<sequence length="666" mass="76477">MISVFELFSNSDYTFVECTVVRDDNICHTCNKAAQGSDIYFCTRHNSLERFYLHMTCSKLPVSVYLHEHSLNLEEDLIFGDDAACNICKERVVGSPTYTCVSRNDDVDCQNFYLHKTCAEFPQQINHHKHTIHPLSLLPRSDNDSCEICHGNIKVSYACVDCDFDVCVFCALEPRLLHHQGHKEHALTLMKKESLFECDACHEEAKDSSYVCTTCEFCIHKSCAFSPFIIQSPTYHNHPLTLVYAVPDIHLFFKQYCGICRRYVYPSCWVYYCHKCTYFVHIKCSTSTLPMVNEDEADGMDNDPDLVRFPLPSKESIFDLIVTQCCKYQDNFKDEGEINVTMPITSIDPHIIEKHWSHQIHPLQLLQFTNCENDSDDSDDDRRELICNGCIQPITVSHPSYYACIQCGFFLHSFCATKLPQKLPVGASHFHPDHSLLLEMKDKFYDLVVCGVCRSCTNGFYYHCPTCDIFVDIRCAFLPTRIKYKSHKNHSLVQRPASNSTCSVTRCRNQVGVEYGCETCSSFQINMCGIIIPSRMEHKYDAHPLTLRYPPFFYEGAFYCEICEERVNNQELLYHCSESEHSYHYYCGFWLNNVKLGGTIKVIISDKPHTLALVLKTPTRKKPIHSCSQCFAYYSTYCFLLECDGCGLLACLECPLSGKLQQIALL</sequence>
<dbReference type="InterPro" id="IPR004146">
    <property type="entry name" value="DC1"/>
</dbReference>
<organism evidence="3">
    <name type="scientific">Daucus carota subsp. sativus</name>
    <name type="common">Carrot</name>
    <dbReference type="NCBI Taxonomy" id="79200"/>
    <lineage>
        <taxon>Eukaryota</taxon>
        <taxon>Viridiplantae</taxon>
        <taxon>Streptophyta</taxon>
        <taxon>Embryophyta</taxon>
        <taxon>Tracheophyta</taxon>
        <taxon>Spermatophyta</taxon>
        <taxon>Magnoliopsida</taxon>
        <taxon>eudicotyledons</taxon>
        <taxon>Gunneridae</taxon>
        <taxon>Pentapetalae</taxon>
        <taxon>asterids</taxon>
        <taxon>campanulids</taxon>
        <taxon>Apiales</taxon>
        <taxon>Apiaceae</taxon>
        <taxon>Apioideae</taxon>
        <taxon>Scandiceae</taxon>
        <taxon>Daucinae</taxon>
        <taxon>Daucus</taxon>
        <taxon>Daucus sect. Daucus</taxon>
    </lineage>
</organism>
<feature type="domain" description="DC1" evidence="2">
    <location>
        <begin position="129"/>
        <end position="171"/>
    </location>
</feature>
<accession>A0A162AND8</accession>
<dbReference type="EMBL" id="CP093345">
    <property type="protein sequence ID" value="WOG94696.1"/>
    <property type="molecule type" value="Genomic_DNA"/>
</dbReference>
<protein>
    <recommendedName>
        <fullName evidence="2">DC1 domain-containing protein</fullName>
    </recommendedName>
</protein>
<evidence type="ECO:0000313" key="5">
    <source>
        <dbReference type="Proteomes" id="UP000077755"/>
    </source>
</evidence>
<keyword evidence="1" id="KW-0677">Repeat</keyword>
<proteinExistence type="predicted"/>
<evidence type="ECO:0000259" key="2">
    <source>
        <dbReference type="Pfam" id="PF03107"/>
    </source>
</evidence>
<keyword evidence="5" id="KW-1185">Reference proteome</keyword>
<reference evidence="3" key="1">
    <citation type="journal article" date="2016" name="Nat. Genet.">
        <title>A high-quality carrot genome assembly provides new insights into carotenoid accumulation and asterid genome evolution.</title>
        <authorList>
            <person name="Iorizzo M."/>
            <person name="Ellison S."/>
            <person name="Senalik D."/>
            <person name="Zeng P."/>
            <person name="Satapoomin P."/>
            <person name="Huang J."/>
            <person name="Bowman M."/>
            <person name="Iovene M."/>
            <person name="Sanseverino W."/>
            <person name="Cavagnaro P."/>
            <person name="Yildiz M."/>
            <person name="Macko-Podgorni A."/>
            <person name="Moranska E."/>
            <person name="Grzebelus E."/>
            <person name="Grzebelus D."/>
            <person name="Ashrafi H."/>
            <person name="Zheng Z."/>
            <person name="Cheng S."/>
            <person name="Spooner D."/>
            <person name="Van Deynze A."/>
            <person name="Simon P."/>
        </authorList>
    </citation>
    <scope>NUCLEOTIDE SEQUENCE [LARGE SCALE GENOMIC DNA]</scope>
    <source>
        <tissue evidence="3">Leaf</tissue>
    </source>
</reference>
<feature type="domain" description="DC1" evidence="2">
    <location>
        <begin position="235"/>
        <end position="284"/>
    </location>
</feature>
<evidence type="ECO:0000256" key="1">
    <source>
        <dbReference type="ARBA" id="ARBA00022737"/>
    </source>
</evidence>
<evidence type="ECO:0000313" key="3">
    <source>
        <dbReference type="EMBL" id="KZN03593.1"/>
    </source>
</evidence>
<dbReference type="EMBL" id="LNRQ01000003">
    <property type="protein sequence ID" value="KZN03593.1"/>
    <property type="molecule type" value="Genomic_DNA"/>
</dbReference>
<dbReference type="Pfam" id="PF03107">
    <property type="entry name" value="C1_2"/>
    <property type="match status" value="5"/>
</dbReference>
<dbReference type="KEGG" id="dcr:108215266"/>
<feature type="domain" description="DC1" evidence="2">
    <location>
        <begin position="430"/>
        <end position="476"/>
    </location>
</feature>
<dbReference type="PANTHER" id="PTHR32410:SF216">
    <property type="entry name" value="PHORBOL-ESTER_DAG-TYPE DOMAIN-CONTAINING PROTEIN"/>
    <property type="match status" value="1"/>
</dbReference>
<dbReference type="OMA" id="VCHQCNF"/>
<evidence type="ECO:0000313" key="4">
    <source>
        <dbReference type="EMBL" id="WOG94696.1"/>
    </source>
</evidence>
<dbReference type="InterPro" id="IPR046349">
    <property type="entry name" value="C1-like_sf"/>
</dbReference>
<dbReference type="OrthoDB" id="938199at2759"/>
<dbReference type="Proteomes" id="UP000077755">
    <property type="component" value="Chromosome 3"/>
</dbReference>
<dbReference type="PANTHER" id="PTHR32410">
    <property type="entry name" value="CYSTEINE/HISTIDINE-RICH C1 DOMAIN FAMILY PROTEIN"/>
    <property type="match status" value="1"/>
</dbReference>
<dbReference type="Gramene" id="KZN03593">
    <property type="protein sequence ID" value="KZN03593"/>
    <property type="gene ID" value="DCAR_012349"/>
</dbReference>
<feature type="domain" description="DC1" evidence="2">
    <location>
        <begin position="357"/>
        <end position="416"/>
    </location>
</feature>
<gene>
    <name evidence="3" type="ORF">DCAR_012349</name>
    <name evidence="4" type="ORF">DCAR_0313993</name>
</gene>
<dbReference type="SUPFAM" id="SSF57889">
    <property type="entry name" value="Cysteine-rich domain"/>
    <property type="match status" value="6"/>
</dbReference>
<dbReference type="InterPro" id="IPR053192">
    <property type="entry name" value="Vacuole_Formation_Reg"/>
</dbReference>
<dbReference type="AlphaFoldDB" id="A0A162AND8"/>